<dbReference type="Pfam" id="PF14526">
    <property type="entry name" value="Cass2"/>
    <property type="match status" value="1"/>
</dbReference>
<dbReference type="InterPro" id="IPR011256">
    <property type="entry name" value="Reg_factor_effector_dom_sf"/>
</dbReference>
<organism evidence="2 3">
    <name type="scientific">Paenibacillus validus</name>
    <dbReference type="NCBI Taxonomy" id="44253"/>
    <lineage>
        <taxon>Bacteria</taxon>
        <taxon>Bacillati</taxon>
        <taxon>Bacillota</taxon>
        <taxon>Bacilli</taxon>
        <taxon>Bacillales</taxon>
        <taxon>Paenibacillaceae</taxon>
        <taxon>Paenibacillus</taxon>
    </lineage>
</organism>
<feature type="domain" description="AraC effector-binding" evidence="1">
    <location>
        <begin position="23"/>
        <end position="176"/>
    </location>
</feature>
<dbReference type="InterPro" id="IPR029441">
    <property type="entry name" value="Cass2"/>
</dbReference>
<evidence type="ECO:0000313" key="2">
    <source>
        <dbReference type="EMBL" id="MUG70321.1"/>
    </source>
</evidence>
<dbReference type="Proteomes" id="UP000450917">
    <property type="component" value="Unassembled WGS sequence"/>
</dbReference>
<dbReference type="RefSeq" id="WP_127604271.1">
    <property type="nucleotide sequence ID" value="NZ_JARTHJ010000049.1"/>
</dbReference>
<evidence type="ECO:0000259" key="1">
    <source>
        <dbReference type="SMART" id="SM00871"/>
    </source>
</evidence>
<dbReference type="SUPFAM" id="SSF55136">
    <property type="entry name" value="Probable bacterial effector-binding domain"/>
    <property type="match status" value="1"/>
</dbReference>
<dbReference type="EMBL" id="WNZX01000004">
    <property type="protein sequence ID" value="MUG70321.1"/>
    <property type="molecule type" value="Genomic_DNA"/>
</dbReference>
<proteinExistence type="predicted"/>
<dbReference type="InterPro" id="IPR010499">
    <property type="entry name" value="AraC_E-bd"/>
</dbReference>
<dbReference type="Gene3D" id="3.20.80.10">
    <property type="entry name" value="Regulatory factor, effector binding domain"/>
    <property type="match status" value="1"/>
</dbReference>
<evidence type="ECO:0000313" key="3">
    <source>
        <dbReference type="Proteomes" id="UP000450917"/>
    </source>
</evidence>
<sequence length="176" mass="19743">MQRLSTKSVVEREFKNVNKDVIVDFTYASLPAVTLTGQEIRFNPETEEGLGRVSAFVAGFVGNWITPNGVDRLYNVTLNNSRFPEEDIRYFSGFSAGSSNERESGELALLELPASQYAVFHYKEGMGSVFQTAIHDLYKSISVSKLMLNPVGMDFMEVYESDYAETGAFYIYVPIV</sequence>
<comment type="caution">
    <text evidence="2">The sequence shown here is derived from an EMBL/GenBank/DDBJ whole genome shotgun (WGS) entry which is preliminary data.</text>
</comment>
<dbReference type="AlphaFoldDB" id="A0A7X2ZA43"/>
<gene>
    <name evidence="2" type="ORF">GNP93_06475</name>
</gene>
<name>A0A7X2ZA43_9BACL</name>
<dbReference type="SMART" id="SM00871">
    <property type="entry name" value="AraC_E_bind"/>
    <property type="match status" value="1"/>
</dbReference>
<accession>A0A7X2ZA43</accession>
<protein>
    <recommendedName>
        <fullName evidence="1">AraC effector-binding domain-containing protein</fullName>
    </recommendedName>
</protein>
<reference evidence="2 3" key="1">
    <citation type="submission" date="2019-11" db="EMBL/GenBank/DDBJ databases">
        <title>Draft genome sequences of five Paenibacillus species of dairy origin.</title>
        <authorList>
            <person name="Olajide A.M."/>
            <person name="Chen S."/>
            <person name="Lapointe G."/>
        </authorList>
    </citation>
    <scope>NUCLEOTIDE SEQUENCE [LARGE SCALE GENOMIC DNA]</scope>
    <source>
        <strain evidence="2 3">2CS3</strain>
    </source>
</reference>
<keyword evidence="3" id="KW-1185">Reference proteome</keyword>